<accession>A0AAN8XJC0</accession>
<name>A0AAN8XJC0_HALRR</name>
<feature type="non-terminal residue" evidence="1">
    <location>
        <position position="118"/>
    </location>
</feature>
<dbReference type="SUPFAM" id="SSF54695">
    <property type="entry name" value="POZ domain"/>
    <property type="match status" value="1"/>
</dbReference>
<evidence type="ECO:0000313" key="2">
    <source>
        <dbReference type="Proteomes" id="UP001381693"/>
    </source>
</evidence>
<gene>
    <name evidence="1" type="ORF">SK128_003667</name>
</gene>
<sequence length="118" mass="13722">MDCPTEIVISGTESTVLEQLWLSRENGINLDLRIVHDEGVTYCHRLAIVMSSPILREEMLGSHDILLPYLSLTEIQHFIYVIYGRPFTMSYTRLQRLRTILARYRVPMPPYQIREVAG</sequence>
<dbReference type="EMBL" id="JAXCGZ010001347">
    <property type="protein sequence ID" value="KAK7085276.1"/>
    <property type="molecule type" value="Genomic_DNA"/>
</dbReference>
<reference evidence="1 2" key="1">
    <citation type="submission" date="2023-11" db="EMBL/GenBank/DDBJ databases">
        <title>Halocaridina rubra genome assembly.</title>
        <authorList>
            <person name="Smith C."/>
        </authorList>
    </citation>
    <scope>NUCLEOTIDE SEQUENCE [LARGE SCALE GENOMIC DNA]</scope>
    <source>
        <strain evidence="1">EP-1</strain>
        <tissue evidence="1">Whole</tissue>
    </source>
</reference>
<evidence type="ECO:0008006" key="3">
    <source>
        <dbReference type="Google" id="ProtNLM"/>
    </source>
</evidence>
<dbReference type="Gene3D" id="3.30.710.10">
    <property type="entry name" value="Potassium Channel Kv1.1, Chain A"/>
    <property type="match status" value="1"/>
</dbReference>
<evidence type="ECO:0000313" key="1">
    <source>
        <dbReference type="EMBL" id="KAK7085276.1"/>
    </source>
</evidence>
<comment type="caution">
    <text evidence="1">The sequence shown here is derived from an EMBL/GenBank/DDBJ whole genome shotgun (WGS) entry which is preliminary data.</text>
</comment>
<dbReference type="Proteomes" id="UP001381693">
    <property type="component" value="Unassembled WGS sequence"/>
</dbReference>
<organism evidence="1 2">
    <name type="scientific">Halocaridina rubra</name>
    <name type="common">Hawaiian red shrimp</name>
    <dbReference type="NCBI Taxonomy" id="373956"/>
    <lineage>
        <taxon>Eukaryota</taxon>
        <taxon>Metazoa</taxon>
        <taxon>Ecdysozoa</taxon>
        <taxon>Arthropoda</taxon>
        <taxon>Crustacea</taxon>
        <taxon>Multicrustacea</taxon>
        <taxon>Malacostraca</taxon>
        <taxon>Eumalacostraca</taxon>
        <taxon>Eucarida</taxon>
        <taxon>Decapoda</taxon>
        <taxon>Pleocyemata</taxon>
        <taxon>Caridea</taxon>
        <taxon>Atyoidea</taxon>
        <taxon>Atyidae</taxon>
        <taxon>Halocaridina</taxon>
    </lineage>
</organism>
<dbReference type="AlphaFoldDB" id="A0AAN8XJC0"/>
<dbReference type="InterPro" id="IPR011333">
    <property type="entry name" value="SKP1/BTB/POZ_sf"/>
</dbReference>
<protein>
    <recommendedName>
        <fullName evidence="3">BTB domain-containing protein</fullName>
    </recommendedName>
</protein>
<keyword evidence="2" id="KW-1185">Reference proteome</keyword>
<proteinExistence type="predicted"/>